<accession>A0A5Q0MBG7</accession>
<proteinExistence type="predicted"/>
<dbReference type="RefSeq" id="WP_153284737.1">
    <property type="nucleotide sequence ID" value="NZ_CP045644.1"/>
</dbReference>
<dbReference type="Proteomes" id="UP000326780">
    <property type="component" value="Chromosome"/>
</dbReference>
<name>A0A5Q0MBG7_VARPD</name>
<reference evidence="1 2" key="1">
    <citation type="submission" date="2019-10" db="EMBL/GenBank/DDBJ databases">
        <title>Complete genome sequence of Variovorax paradoxus 5C-2.</title>
        <authorList>
            <person name="Gogoleva N.E."/>
            <person name="Balkin A.S."/>
        </authorList>
    </citation>
    <scope>NUCLEOTIDE SEQUENCE [LARGE SCALE GENOMIC DNA]</scope>
    <source>
        <strain evidence="1 2">5C-2</strain>
    </source>
</reference>
<sequence length="94" mass="10474">MTPENYPVVGKFKNKTAVAMTLYLEMVPEEVILEPGDEVELLAQPTDNLLPLDIAPVDGGLQIHAHKEGDPDWHVRFNGHVIKAGNPTRLSDYR</sequence>
<dbReference type="EMBL" id="CP045644">
    <property type="protein sequence ID" value="QFZ86237.1"/>
    <property type="molecule type" value="Genomic_DNA"/>
</dbReference>
<evidence type="ECO:0000313" key="2">
    <source>
        <dbReference type="Proteomes" id="UP000326780"/>
    </source>
</evidence>
<evidence type="ECO:0000313" key="1">
    <source>
        <dbReference type="EMBL" id="QFZ86237.1"/>
    </source>
</evidence>
<gene>
    <name evidence="1" type="ORF">GFK26_27470</name>
</gene>
<protein>
    <submittedName>
        <fullName evidence="1">Uncharacterized protein</fullName>
    </submittedName>
</protein>
<organism evidence="1 2">
    <name type="scientific">Variovorax paradoxus</name>
    <dbReference type="NCBI Taxonomy" id="34073"/>
    <lineage>
        <taxon>Bacteria</taxon>
        <taxon>Pseudomonadati</taxon>
        <taxon>Pseudomonadota</taxon>
        <taxon>Betaproteobacteria</taxon>
        <taxon>Burkholderiales</taxon>
        <taxon>Comamonadaceae</taxon>
        <taxon>Variovorax</taxon>
    </lineage>
</organism>
<dbReference type="AlphaFoldDB" id="A0A5Q0MBG7"/>